<reference evidence="2 3" key="1">
    <citation type="submission" date="2024-03" db="EMBL/GenBank/DDBJ databases">
        <authorList>
            <person name="Gkanogiannis A."/>
            <person name="Becerra Lopez-Lavalle L."/>
        </authorList>
    </citation>
    <scope>NUCLEOTIDE SEQUENCE [LARGE SCALE GENOMIC DNA]</scope>
</reference>
<name>A0ABP0XQD3_9ROSI</name>
<evidence type="ECO:0000313" key="3">
    <source>
        <dbReference type="Proteomes" id="UP001642487"/>
    </source>
</evidence>
<dbReference type="SMART" id="SM00367">
    <property type="entry name" value="LRR_CC"/>
    <property type="match status" value="2"/>
</dbReference>
<protein>
    <recommendedName>
        <fullName evidence="4">RNI-like superfamily protein</fullName>
    </recommendedName>
</protein>
<dbReference type="Proteomes" id="UP001642487">
    <property type="component" value="Chromosome 1"/>
</dbReference>
<proteinExistence type="predicted"/>
<accession>A0ABP0XQD3</accession>
<evidence type="ECO:0008006" key="4">
    <source>
        <dbReference type="Google" id="ProtNLM"/>
    </source>
</evidence>
<gene>
    <name evidence="2" type="ORF">CITCOLO1_LOCUS1194</name>
</gene>
<keyword evidence="3" id="KW-1185">Reference proteome</keyword>
<feature type="compositionally biased region" description="Basic residues" evidence="1">
    <location>
        <begin position="326"/>
        <end position="336"/>
    </location>
</feature>
<evidence type="ECO:0000256" key="1">
    <source>
        <dbReference type="SAM" id="MobiDB-lite"/>
    </source>
</evidence>
<dbReference type="EMBL" id="OZ021735">
    <property type="protein sequence ID" value="CAK9309611.1"/>
    <property type="molecule type" value="Genomic_DNA"/>
</dbReference>
<dbReference type="InterPro" id="IPR006553">
    <property type="entry name" value="Leu-rich_rpt_Cys-con_subtyp"/>
</dbReference>
<organism evidence="2 3">
    <name type="scientific">Citrullus colocynthis</name>
    <name type="common">colocynth</name>
    <dbReference type="NCBI Taxonomy" id="252529"/>
    <lineage>
        <taxon>Eukaryota</taxon>
        <taxon>Viridiplantae</taxon>
        <taxon>Streptophyta</taxon>
        <taxon>Embryophyta</taxon>
        <taxon>Tracheophyta</taxon>
        <taxon>Spermatophyta</taxon>
        <taxon>Magnoliopsida</taxon>
        <taxon>eudicotyledons</taxon>
        <taxon>Gunneridae</taxon>
        <taxon>Pentapetalae</taxon>
        <taxon>rosids</taxon>
        <taxon>fabids</taxon>
        <taxon>Cucurbitales</taxon>
        <taxon>Cucurbitaceae</taxon>
        <taxon>Benincaseae</taxon>
        <taxon>Citrullus</taxon>
    </lineage>
</organism>
<dbReference type="SUPFAM" id="SSF52047">
    <property type="entry name" value="RNI-like"/>
    <property type="match status" value="1"/>
</dbReference>
<evidence type="ECO:0000313" key="2">
    <source>
        <dbReference type="EMBL" id="CAK9309611.1"/>
    </source>
</evidence>
<sequence length="367" mass="40491">MDTVEEAKIVAKTFAKLDLNQTFNSKPSYSNPFAKSTSLDLNQKSSFKPTTSQSSGTGLPFERKKPPSLVSLCVGVIGKHLEDIIPDLDEISANFPSDMKQSLAAVARRRKLLNNDVIISLADSSWETLDVSGSEVSDFGLAEVAKTCKFLRAVDISRCNKITPAGVSELVQHCCSLETLRCGGCPRSDDTARRCLDIFKPRLDDIEGDSWEELDTAEIANGAQSLRWLVWPKIDKDSLEIFSTECPRITINPKPSPFGFRGKRVPGEALPNIALDEYTIADIDPETWAVGRSTARAPVSTSSPSELSLAEKFRLAFVERDTRLAPKRAKNARQHQRRAEREWMTSSTRAKALALASQASKTLQSRT</sequence>
<feature type="compositionally biased region" description="Low complexity" evidence="1">
    <location>
        <begin position="350"/>
        <end position="367"/>
    </location>
</feature>
<dbReference type="Gene3D" id="3.80.10.10">
    <property type="entry name" value="Ribonuclease Inhibitor"/>
    <property type="match status" value="1"/>
</dbReference>
<feature type="region of interest" description="Disordered" evidence="1">
    <location>
        <begin position="326"/>
        <end position="367"/>
    </location>
</feature>
<dbReference type="InterPro" id="IPR032675">
    <property type="entry name" value="LRR_dom_sf"/>
</dbReference>